<evidence type="ECO:0000256" key="1">
    <source>
        <dbReference type="SAM" id="SignalP"/>
    </source>
</evidence>
<feature type="signal peptide" evidence="1">
    <location>
        <begin position="1"/>
        <end position="30"/>
    </location>
</feature>
<dbReference type="RefSeq" id="WP_179445906.1">
    <property type="nucleotide sequence ID" value="NZ_JACBZS010000001.1"/>
</dbReference>
<organism evidence="2 3">
    <name type="scientific">Naumannella cuiyingiana</name>
    <dbReference type="NCBI Taxonomy" id="1347891"/>
    <lineage>
        <taxon>Bacteria</taxon>
        <taxon>Bacillati</taxon>
        <taxon>Actinomycetota</taxon>
        <taxon>Actinomycetes</taxon>
        <taxon>Propionibacteriales</taxon>
        <taxon>Propionibacteriaceae</taxon>
        <taxon>Naumannella</taxon>
    </lineage>
</organism>
<dbReference type="AlphaFoldDB" id="A0A7Z0DB07"/>
<sequence>MNTLLRACAVGTVLAAGLSLTACSSSPSSAQQSFPYAGSALDVINDNANMPVTVTAGAAREVAVEVRTQTVGRSPQTPAWSLNGDTLILGTPCGASWVGYCEASFAVRVPDGTTVRVNGQEAVVG</sequence>
<gene>
    <name evidence="2" type="ORF">GGQ54_002733</name>
</gene>
<keyword evidence="3" id="KW-1185">Reference proteome</keyword>
<dbReference type="Proteomes" id="UP000527616">
    <property type="component" value="Unassembled WGS sequence"/>
</dbReference>
<keyword evidence="1" id="KW-0732">Signal</keyword>
<reference evidence="2 3" key="1">
    <citation type="submission" date="2020-07" db="EMBL/GenBank/DDBJ databases">
        <title>Sequencing the genomes of 1000 actinobacteria strains.</title>
        <authorList>
            <person name="Klenk H.-P."/>
        </authorList>
    </citation>
    <scope>NUCLEOTIDE SEQUENCE [LARGE SCALE GENOMIC DNA]</scope>
    <source>
        <strain evidence="2 3">DSM 103164</strain>
    </source>
</reference>
<protein>
    <submittedName>
        <fullName evidence="2">Uncharacterized protein</fullName>
    </submittedName>
</protein>
<evidence type="ECO:0000313" key="3">
    <source>
        <dbReference type="Proteomes" id="UP000527616"/>
    </source>
</evidence>
<comment type="caution">
    <text evidence="2">The sequence shown here is derived from an EMBL/GenBank/DDBJ whole genome shotgun (WGS) entry which is preliminary data.</text>
</comment>
<proteinExistence type="predicted"/>
<name>A0A7Z0DB07_9ACTN</name>
<accession>A0A7Z0DB07</accession>
<dbReference type="EMBL" id="JACBZS010000001">
    <property type="protein sequence ID" value="NYI72173.1"/>
    <property type="molecule type" value="Genomic_DNA"/>
</dbReference>
<evidence type="ECO:0000313" key="2">
    <source>
        <dbReference type="EMBL" id="NYI72173.1"/>
    </source>
</evidence>
<feature type="chain" id="PRO_5030704823" evidence="1">
    <location>
        <begin position="31"/>
        <end position="125"/>
    </location>
</feature>
<dbReference type="PROSITE" id="PS51257">
    <property type="entry name" value="PROKAR_LIPOPROTEIN"/>
    <property type="match status" value="1"/>
</dbReference>